<proteinExistence type="predicted"/>
<keyword evidence="5" id="KW-1185">Reference proteome</keyword>
<evidence type="ECO:0000256" key="3">
    <source>
        <dbReference type="SAM" id="SignalP"/>
    </source>
</evidence>
<dbReference type="EMBL" id="JBHLUD010000013">
    <property type="protein sequence ID" value="MFC0546314.1"/>
    <property type="molecule type" value="Genomic_DNA"/>
</dbReference>
<keyword evidence="2" id="KW-0472">Membrane</keyword>
<sequence>MSHRLDGVGMRGRIGTLTTAAALVLATSSLGLAATAGTASAATPIVIGSCATSVQGEPGQPVSLSPSAVVQPVTNVLNAIPLLGPPLAQPFQKAFTALPPIPIGALPNGSGYISGGTIANQVVAQLKNIPLLGPVIGLLVGGVQQALTAGCGVAVQGANAVSAPIQNGTAALGGATSGGGGTGGTGGGGTTGGGSTGGTGGGGTGGSTGGGTTGGTGGGGSVNFPTSGGVSNGGVQLYQFNGTNSYDYGRVPLFSYTNLPFAVPGDFAPSPGVLYGGNVSGYAPQVGSLSGISSAADGVQTAGRAQALPGSGSGSGVAAPVLIAVLALAGVTAALVRTWVLRRVAVI</sequence>
<name>A0ABV6N1M8_9PSEU</name>
<dbReference type="RefSeq" id="WP_273936571.1">
    <property type="nucleotide sequence ID" value="NZ_CP097263.1"/>
</dbReference>
<evidence type="ECO:0000256" key="1">
    <source>
        <dbReference type="SAM" id="MobiDB-lite"/>
    </source>
</evidence>
<keyword evidence="2" id="KW-0812">Transmembrane</keyword>
<feature type="transmembrane region" description="Helical" evidence="2">
    <location>
        <begin position="317"/>
        <end position="340"/>
    </location>
</feature>
<evidence type="ECO:0000256" key="2">
    <source>
        <dbReference type="SAM" id="Phobius"/>
    </source>
</evidence>
<protein>
    <submittedName>
        <fullName evidence="4">Uncharacterized protein</fullName>
    </submittedName>
</protein>
<feature type="chain" id="PRO_5047145102" evidence="3">
    <location>
        <begin position="34"/>
        <end position="347"/>
    </location>
</feature>
<evidence type="ECO:0000313" key="5">
    <source>
        <dbReference type="Proteomes" id="UP001589810"/>
    </source>
</evidence>
<dbReference type="Proteomes" id="UP001589810">
    <property type="component" value="Unassembled WGS sequence"/>
</dbReference>
<evidence type="ECO:0000313" key="4">
    <source>
        <dbReference type="EMBL" id="MFC0546314.1"/>
    </source>
</evidence>
<organism evidence="4 5">
    <name type="scientific">Kutzneria chonburiensis</name>
    <dbReference type="NCBI Taxonomy" id="1483604"/>
    <lineage>
        <taxon>Bacteria</taxon>
        <taxon>Bacillati</taxon>
        <taxon>Actinomycetota</taxon>
        <taxon>Actinomycetes</taxon>
        <taxon>Pseudonocardiales</taxon>
        <taxon>Pseudonocardiaceae</taxon>
        <taxon>Kutzneria</taxon>
    </lineage>
</organism>
<feature type="signal peptide" evidence="3">
    <location>
        <begin position="1"/>
        <end position="33"/>
    </location>
</feature>
<feature type="region of interest" description="Disordered" evidence="1">
    <location>
        <begin position="176"/>
        <end position="225"/>
    </location>
</feature>
<reference evidence="4 5" key="1">
    <citation type="submission" date="2024-09" db="EMBL/GenBank/DDBJ databases">
        <authorList>
            <person name="Sun Q."/>
            <person name="Mori K."/>
        </authorList>
    </citation>
    <scope>NUCLEOTIDE SEQUENCE [LARGE SCALE GENOMIC DNA]</scope>
    <source>
        <strain evidence="4 5">TBRC 1432</strain>
    </source>
</reference>
<keyword evidence="3" id="KW-0732">Signal</keyword>
<gene>
    <name evidence="4" type="ORF">ACFFH7_32695</name>
</gene>
<comment type="caution">
    <text evidence="4">The sequence shown here is derived from an EMBL/GenBank/DDBJ whole genome shotgun (WGS) entry which is preliminary data.</text>
</comment>
<accession>A0ABV6N1M8</accession>
<feature type="compositionally biased region" description="Gly residues" evidence="1">
    <location>
        <begin position="176"/>
        <end position="221"/>
    </location>
</feature>
<keyword evidence="2" id="KW-1133">Transmembrane helix</keyword>